<dbReference type="Proteomes" id="UP000000692">
    <property type="component" value="Chromosome"/>
</dbReference>
<name>F9Y7J3_KETVW</name>
<keyword evidence="3" id="KW-0812">Transmembrane</keyword>
<dbReference type="eggNOG" id="COG3524">
    <property type="taxonomic scope" value="Bacteria"/>
</dbReference>
<gene>
    <name evidence="4" type="primary">kpsE</name>
    <name evidence="4" type="ordered locus">KVU_2450</name>
</gene>
<dbReference type="HOGENOM" id="CLU_040412_0_0_5"/>
<evidence type="ECO:0000256" key="3">
    <source>
        <dbReference type="SAM" id="Phobius"/>
    </source>
</evidence>
<dbReference type="OrthoDB" id="7810642at2"/>
<dbReference type="GO" id="GO:0004713">
    <property type="term" value="F:protein tyrosine kinase activity"/>
    <property type="evidence" value="ECO:0007669"/>
    <property type="project" value="TreeGrafter"/>
</dbReference>
<feature type="transmembrane region" description="Helical" evidence="3">
    <location>
        <begin position="171"/>
        <end position="194"/>
    </location>
</feature>
<sequence length="535" mass="58804">MTTPPKVRRFRPRPDAPLTDTDAVQSAATPPEAEAPVTGSTDPNVIAQEGLSARQLRMARRVAQRHGITFTTDFDAVAQLRARGVDPFGGNSLLDIIPDDGQGQNGTANSPLTENLPVKRAKTEPQLRPAAPVGRPTVAGTNATLIDAAADRSKEILALQRDIARRRRRKLALLIARLSFFVFLPTLLAGWYFYVIATPMYATESEFSIDQPASAMMGSGTSTASMLSASGSVGIIQDSVTVQSYLTSRTAMIRLDEDLGYRAHFNQPNIDPLQRLPDDAGYEDAYKLFERNVKVGFDPTEGILRMEVIAADPATSEAFAKALVGYAEEQIDGMTLRLREAQMADAEQSYRDAELRRADALSRWLAIQQEMQQIDPTSELQVRMQQIASLETERQQLQISLRSLEVTSRPVESQLQGLRSRIATIDGLVAELRTSLAASDGGSSQAVRNTELRIAEENYNFQVEMVGQSLAQMEAARLEASRQVRYIRMGVEPVAPDRPTYPRAFENTLVALLVFAGIYLMLSITASVLREQVSS</sequence>
<evidence type="ECO:0000313" key="4">
    <source>
        <dbReference type="EMBL" id="AEM42289.1"/>
    </source>
</evidence>
<protein>
    <submittedName>
        <fullName evidence="4">Capsule polysaccharide export protein-like protein</fullName>
    </submittedName>
</protein>
<evidence type="ECO:0000256" key="2">
    <source>
        <dbReference type="SAM" id="MobiDB-lite"/>
    </source>
</evidence>
<keyword evidence="1" id="KW-0175">Coiled coil</keyword>
<dbReference type="AlphaFoldDB" id="F9Y7J3"/>
<organism evidence="4 5">
    <name type="scientific">Ketogulonicigenium vulgare (strain WSH-001)</name>
    <dbReference type="NCBI Taxonomy" id="759362"/>
    <lineage>
        <taxon>Bacteria</taxon>
        <taxon>Pseudomonadati</taxon>
        <taxon>Pseudomonadota</taxon>
        <taxon>Alphaproteobacteria</taxon>
        <taxon>Rhodobacterales</taxon>
        <taxon>Roseobacteraceae</taxon>
        <taxon>Ketogulonicigenium</taxon>
    </lineage>
</organism>
<feature type="coiled-coil region" evidence="1">
    <location>
        <begin position="336"/>
        <end position="363"/>
    </location>
</feature>
<dbReference type="PATRIC" id="fig|759362.5.peg.2549"/>
<dbReference type="InterPro" id="IPR050445">
    <property type="entry name" value="Bact_polysacc_biosynth/exp"/>
</dbReference>
<dbReference type="PANTHER" id="PTHR32309:SF13">
    <property type="entry name" value="FERRIC ENTEROBACTIN TRANSPORT PROTEIN FEPE"/>
    <property type="match status" value="1"/>
</dbReference>
<feature type="transmembrane region" description="Helical" evidence="3">
    <location>
        <begin position="509"/>
        <end position="529"/>
    </location>
</feature>
<keyword evidence="3" id="KW-0472">Membrane</keyword>
<keyword evidence="5" id="KW-1185">Reference proteome</keyword>
<feature type="compositionally biased region" description="Basic residues" evidence="2">
    <location>
        <begin position="1"/>
        <end position="11"/>
    </location>
</feature>
<feature type="compositionally biased region" description="Low complexity" evidence="2">
    <location>
        <begin position="27"/>
        <end position="36"/>
    </location>
</feature>
<accession>F9Y7J3</accession>
<dbReference type="GO" id="GO:0005886">
    <property type="term" value="C:plasma membrane"/>
    <property type="evidence" value="ECO:0007669"/>
    <property type="project" value="TreeGrafter"/>
</dbReference>
<keyword evidence="3" id="KW-1133">Transmembrane helix</keyword>
<reference evidence="4 5" key="1">
    <citation type="journal article" date="2011" name="J. Bacteriol.">
        <title>Complete genome sequence of the industrial strain Ketogulonicigenium vulgare WSH-001.</title>
        <authorList>
            <person name="Liu L."/>
            <person name="Li Y."/>
            <person name="Zhang J."/>
            <person name="Zhou Z."/>
            <person name="Liu J."/>
            <person name="Li X."/>
            <person name="Zhou J."/>
            <person name="Du G."/>
            <person name="Wang L."/>
            <person name="Chen J."/>
        </authorList>
    </citation>
    <scope>NUCLEOTIDE SEQUENCE [LARGE SCALE GENOMIC DNA]</scope>
    <source>
        <strain evidence="4 5">WSH-001</strain>
    </source>
</reference>
<proteinExistence type="predicted"/>
<evidence type="ECO:0000256" key="1">
    <source>
        <dbReference type="SAM" id="Coils"/>
    </source>
</evidence>
<dbReference type="EMBL" id="CP002018">
    <property type="protein sequence ID" value="AEM42289.1"/>
    <property type="molecule type" value="Genomic_DNA"/>
</dbReference>
<dbReference type="KEGG" id="kvl:KVU_2450"/>
<evidence type="ECO:0000313" key="5">
    <source>
        <dbReference type="Proteomes" id="UP000000692"/>
    </source>
</evidence>
<dbReference type="RefSeq" id="WP_014538103.1">
    <property type="nucleotide sequence ID" value="NC_017384.1"/>
</dbReference>
<feature type="region of interest" description="Disordered" evidence="2">
    <location>
        <begin position="1"/>
        <end position="44"/>
    </location>
</feature>
<dbReference type="PANTHER" id="PTHR32309">
    <property type="entry name" value="TYROSINE-PROTEIN KINASE"/>
    <property type="match status" value="1"/>
</dbReference>